<gene>
    <name evidence="2" type="ORF">IAB28_03605</name>
</gene>
<evidence type="ECO:0000256" key="1">
    <source>
        <dbReference type="SAM" id="Coils"/>
    </source>
</evidence>
<reference evidence="2" key="1">
    <citation type="submission" date="2020-10" db="EMBL/GenBank/DDBJ databases">
        <authorList>
            <person name="Gilroy R."/>
        </authorList>
    </citation>
    <scope>NUCLEOTIDE SEQUENCE</scope>
    <source>
        <strain evidence="2">CHK180-2868</strain>
    </source>
</reference>
<organism evidence="2 3">
    <name type="scientific">Candidatus Copromonas faecavium</name>
    <name type="common">nom. illeg.</name>
    <dbReference type="NCBI Taxonomy" id="2840740"/>
    <lineage>
        <taxon>Bacteria</taxon>
        <taxon>Bacillati</taxon>
        <taxon>Bacillota</taxon>
        <taxon>Clostridia</taxon>
        <taxon>Lachnospirales</taxon>
        <taxon>Lachnospiraceae</taxon>
        <taxon>Candidatus Copromonas (nom. illeg.)</taxon>
    </lineage>
</organism>
<comment type="caution">
    <text evidence="2">The sequence shown here is derived from an EMBL/GenBank/DDBJ whole genome shotgun (WGS) entry which is preliminary data.</text>
</comment>
<evidence type="ECO:0008006" key="4">
    <source>
        <dbReference type="Google" id="ProtNLM"/>
    </source>
</evidence>
<feature type="coiled-coil region" evidence="1">
    <location>
        <begin position="19"/>
        <end position="53"/>
    </location>
</feature>
<protein>
    <recommendedName>
        <fullName evidence="4">Flagellar export protein FliJ</fullName>
    </recommendedName>
</protein>
<dbReference type="AlphaFoldDB" id="A0A9D1D582"/>
<accession>A0A9D1D582</accession>
<reference evidence="2" key="2">
    <citation type="journal article" date="2021" name="PeerJ">
        <title>Extensive microbial diversity within the chicken gut microbiome revealed by metagenomics and culture.</title>
        <authorList>
            <person name="Gilroy R."/>
            <person name="Ravi A."/>
            <person name="Getino M."/>
            <person name="Pursley I."/>
            <person name="Horton D.L."/>
            <person name="Alikhan N.F."/>
            <person name="Baker D."/>
            <person name="Gharbi K."/>
            <person name="Hall N."/>
            <person name="Watson M."/>
            <person name="Adriaenssens E.M."/>
            <person name="Foster-Nyarko E."/>
            <person name="Jarju S."/>
            <person name="Secka A."/>
            <person name="Antonio M."/>
            <person name="Oren A."/>
            <person name="Chaudhuri R.R."/>
            <person name="La Ragione R."/>
            <person name="Hildebrand F."/>
            <person name="Pallen M.J."/>
        </authorList>
    </citation>
    <scope>NUCLEOTIDE SEQUENCE</scope>
    <source>
        <strain evidence="2">CHK180-2868</strain>
    </source>
</reference>
<dbReference type="Proteomes" id="UP000824250">
    <property type="component" value="Unassembled WGS sequence"/>
</dbReference>
<evidence type="ECO:0000313" key="2">
    <source>
        <dbReference type="EMBL" id="HIR05038.1"/>
    </source>
</evidence>
<keyword evidence="1" id="KW-0175">Coiled coil</keyword>
<proteinExistence type="predicted"/>
<dbReference type="EMBL" id="DVGC01000020">
    <property type="protein sequence ID" value="HIR05038.1"/>
    <property type="molecule type" value="Genomic_DNA"/>
</dbReference>
<evidence type="ECO:0000313" key="3">
    <source>
        <dbReference type="Proteomes" id="UP000824250"/>
    </source>
</evidence>
<name>A0A9D1D582_9FIRM</name>
<sequence length="82" mass="9057">MPRTKGSKNKATLTVDERISAVTAEIESMEAKLKEKKAELRQLKVEKEEENQKKILAAVAASGKTAEEVIALLENSGRMTEE</sequence>